<feature type="transmembrane region" description="Helical" evidence="16">
    <location>
        <begin position="52"/>
        <end position="74"/>
    </location>
</feature>
<evidence type="ECO:0000256" key="2">
    <source>
        <dbReference type="ARBA" id="ARBA00006794"/>
    </source>
</evidence>
<dbReference type="Pfam" id="PF04089">
    <property type="entry name" value="BRICHOS"/>
    <property type="match status" value="1"/>
</dbReference>
<protein>
    <recommendedName>
        <fullName evidence="16">Integral membrane protein 2</fullName>
    </recommendedName>
</protein>
<evidence type="ECO:0000256" key="1">
    <source>
        <dbReference type="ARBA" id="ARBA00004401"/>
    </source>
</evidence>
<keyword evidence="8 16" id="KW-1133">Transmembrane helix</keyword>
<comment type="subcellular location">
    <subcellularLocation>
        <location evidence="1">Cell membrane</location>
        <topology evidence="1">Single-pass type II membrane protein</topology>
    </subcellularLocation>
    <subcellularLocation>
        <location evidence="14">Lysosome membrane</location>
        <topology evidence="14">Single-pass type II membrane protein</topology>
    </subcellularLocation>
    <subcellularLocation>
        <location evidence="16">Membrane</location>
        <topology evidence="16">Single-pass type II membrane protein</topology>
    </subcellularLocation>
</comment>
<evidence type="ECO:0000259" key="17">
    <source>
        <dbReference type="PROSITE" id="PS50869"/>
    </source>
</evidence>
<dbReference type="PROSITE" id="PS50869">
    <property type="entry name" value="BRICHOS"/>
    <property type="match status" value="1"/>
</dbReference>
<dbReference type="AlphaFoldDB" id="A0A6J0U9N3"/>
<keyword evidence="12" id="KW-0458">Lysosome</keyword>
<reference evidence="19" key="1">
    <citation type="submission" date="2025-08" db="UniProtKB">
        <authorList>
            <consortium name="RefSeq"/>
        </authorList>
    </citation>
    <scope>IDENTIFICATION</scope>
</reference>
<keyword evidence="11" id="KW-0325">Glycoprotein</keyword>
<evidence type="ECO:0000256" key="9">
    <source>
        <dbReference type="ARBA" id="ARBA00023136"/>
    </source>
</evidence>
<evidence type="ECO:0000256" key="5">
    <source>
        <dbReference type="ARBA" id="ARBA00022685"/>
    </source>
</evidence>
<keyword evidence="9 16" id="KW-0472">Membrane</keyword>
<evidence type="ECO:0000256" key="16">
    <source>
        <dbReference type="RuleBase" id="RU367061"/>
    </source>
</evidence>
<keyword evidence="5" id="KW-0165">Cleavage on pair of basic residues</keyword>
<dbReference type="InterPro" id="IPR040145">
    <property type="entry name" value="ITM2"/>
</dbReference>
<keyword evidence="7 16" id="KW-0735">Signal-anchor</keyword>
<evidence type="ECO:0000256" key="8">
    <source>
        <dbReference type="ARBA" id="ARBA00022989"/>
    </source>
</evidence>
<evidence type="ECO:0000313" key="19">
    <source>
        <dbReference type="RefSeq" id="XP_020657496.1"/>
    </source>
</evidence>
<comment type="function">
    <text evidence="13">Negative regulator of amyloid-beta peptide production. May inhibit the processing of APP by blocking its access to alpha- and beta-secretase. Binding to the beta-secretase-cleaved APP C-terminal fragment is negligible, suggesting that ITM2C is a poor gamma-secretase cleavage inhibitor. May play a role in TNF-induced cell death and neuronal differentiation.</text>
</comment>
<keyword evidence="10" id="KW-1015">Disulfide bond</keyword>
<dbReference type="PANTHER" id="PTHR10962">
    <property type="entry name" value="INTEGRAL TRANSMEMBRANE PROTEIN 2"/>
    <property type="match status" value="1"/>
</dbReference>
<proteinExistence type="inferred from homology"/>
<name>A0A6J0U9N3_9SAUR</name>
<accession>A0A6J0U9N3</accession>
<dbReference type="PANTHER" id="PTHR10962:SF5">
    <property type="entry name" value="INTEGRAL MEMBRANE PROTEIN 2C"/>
    <property type="match status" value="1"/>
</dbReference>
<dbReference type="GO" id="GO:0042985">
    <property type="term" value="P:negative regulation of amyloid precursor protein biosynthetic process"/>
    <property type="evidence" value="ECO:0007669"/>
    <property type="project" value="TreeGrafter"/>
</dbReference>
<sequence>MVKIGVQQPAAGLKAEKATASYGVKAEILLPRDMEEQPLPLLVESRRPLGRILYLSISLTLMLLGLVLTTAYIYRYFSITGSITDLNVTGFEDDEELIEECLVAYADSSSSLQLKLHEEVRVNLEERYEWISVPPPPLGESDPADIIHDFQQRLTAYYDLLLDKCFVIELNTTIVMPPQDLWELLVNVKKEVYLPQTYLIEEETVVMEQVTDMNQLGSVIYHLCQGKETYALKHRSARRHIHRRAAEKCHQIRHFANTFVVSTAICQKL</sequence>
<dbReference type="KEGG" id="pvt:110083395"/>
<dbReference type="GO" id="GO:0005765">
    <property type="term" value="C:lysosomal membrane"/>
    <property type="evidence" value="ECO:0007669"/>
    <property type="project" value="UniProtKB-SubCell"/>
</dbReference>
<dbReference type="GO" id="GO:0005886">
    <property type="term" value="C:plasma membrane"/>
    <property type="evidence" value="ECO:0007669"/>
    <property type="project" value="UniProtKB-SubCell"/>
</dbReference>
<keyword evidence="4" id="KW-0597">Phosphoprotein</keyword>
<gene>
    <name evidence="19" type="primary">LOC110083395</name>
</gene>
<dbReference type="GO" id="GO:0070062">
    <property type="term" value="C:extracellular exosome"/>
    <property type="evidence" value="ECO:0007669"/>
    <property type="project" value="TreeGrafter"/>
</dbReference>
<evidence type="ECO:0000256" key="6">
    <source>
        <dbReference type="ARBA" id="ARBA00022692"/>
    </source>
</evidence>
<dbReference type="OrthoDB" id="9982095at2759"/>
<dbReference type="InterPro" id="IPR007084">
    <property type="entry name" value="BRICHOS_dom"/>
</dbReference>
<dbReference type="GO" id="GO:0001540">
    <property type="term" value="F:amyloid-beta binding"/>
    <property type="evidence" value="ECO:0007669"/>
    <property type="project" value="TreeGrafter"/>
</dbReference>
<dbReference type="RefSeq" id="XP_020657496.1">
    <property type="nucleotide sequence ID" value="XM_020801837.2"/>
</dbReference>
<evidence type="ECO:0000256" key="4">
    <source>
        <dbReference type="ARBA" id="ARBA00022553"/>
    </source>
</evidence>
<evidence type="ECO:0000256" key="12">
    <source>
        <dbReference type="ARBA" id="ARBA00023228"/>
    </source>
</evidence>
<comment type="similarity">
    <text evidence="2 16">Belongs to the ITM2 family.</text>
</comment>
<dbReference type="Proteomes" id="UP001652642">
    <property type="component" value="Chromosome 3"/>
</dbReference>
<evidence type="ECO:0000313" key="18">
    <source>
        <dbReference type="Proteomes" id="UP001652642"/>
    </source>
</evidence>
<feature type="domain" description="BRICHOS" evidence="17">
    <location>
        <begin position="138"/>
        <end position="232"/>
    </location>
</feature>
<organism evidence="18 19">
    <name type="scientific">Pogona vitticeps</name>
    <name type="common">central bearded dragon</name>
    <dbReference type="NCBI Taxonomy" id="103695"/>
    <lineage>
        <taxon>Eukaryota</taxon>
        <taxon>Metazoa</taxon>
        <taxon>Chordata</taxon>
        <taxon>Craniata</taxon>
        <taxon>Vertebrata</taxon>
        <taxon>Euteleostomi</taxon>
        <taxon>Lepidosauria</taxon>
        <taxon>Squamata</taxon>
        <taxon>Bifurcata</taxon>
        <taxon>Unidentata</taxon>
        <taxon>Episquamata</taxon>
        <taxon>Toxicofera</taxon>
        <taxon>Iguania</taxon>
        <taxon>Acrodonta</taxon>
        <taxon>Agamidae</taxon>
        <taxon>Amphibolurinae</taxon>
        <taxon>Pogona</taxon>
    </lineage>
</organism>
<evidence type="ECO:0000256" key="3">
    <source>
        <dbReference type="ARBA" id="ARBA00022475"/>
    </source>
</evidence>
<evidence type="ECO:0000256" key="10">
    <source>
        <dbReference type="ARBA" id="ARBA00023157"/>
    </source>
</evidence>
<evidence type="ECO:0000256" key="14">
    <source>
        <dbReference type="ARBA" id="ARBA00037874"/>
    </source>
</evidence>
<comment type="subunit">
    <text evidence="15">Interacts with BACE1. Interacts with APP. Interacts with STMN2.</text>
</comment>
<dbReference type="SMART" id="SM01039">
    <property type="entry name" value="BRICHOS"/>
    <property type="match status" value="1"/>
</dbReference>
<dbReference type="InParanoid" id="A0A6J0U9N3"/>
<keyword evidence="3 16" id="KW-1003">Cell membrane</keyword>
<evidence type="ECO:0000256" key="13">
    <source>
        <dbReference type="ARBA" id="ARBA00037782"/>
    </source>
</evidence>
<evidence type="ECO:0000256" key="15">
    <source>
        <dbReference type="ARBA" id="ARBA00038611"/>
    </source>
</evidence>
<evidence type="ECO:0000256" key="7">
    <source>
        <dbReference type="ARBA" id="ARBA00022968"/>
    </source>
</evidence>
<evidence type="ECO:0000256" key="11">
    <source>
        <dbReference type="ARBA" id="ARBA00023180"/>
    </source>
</evidence>
<dbReference type="GO" id="GO:0005794">
    <property type="term" value="C:Golgi apparatus"/>
    <property type="evidence" value="ECO:0007669"/>
    <property type="project" value="TreeGrafter"/>
</dbReference>
<keyword evidence="6 16" id="KW-0812">Transmembrane</keyword>
<keyword evidence="18" id="KW-1185">Reference proteome</keyword>